<name>A0ABU5VV76_9BACT</name>
<feature type="chain" id="PRO_5045529943" evidence="1">
    <location>
        <begin position="18"/>
        <end position="311"/>
    </location>
</feature>
<dbReference type="InterPro" id="IPR036938">
    <property type="entry name" value="PAP2/HPO_sf"/>
</dbReference>
<dbReference type="Pfam" id="PF01569">
    <property type="entry name" value="PAP2"/>
    <property type="match status" value="1"/>
</dbReference>
<sequence>MKLFLVLLFLFSNNSYSETTPSDQYEKPGPFDFVTDIPRSLKEGWEFSFNTKPATLWTWGGVIASSVVFYVYDEKIYKHAKILGNKLGLGNDDHTKPMITIGGTNIFRGPTDLGSTMYFIGDGWLQTSIAASFAITGAVTSDNRALQTGSQIMNSLITASIPTQVLKRATGREDPNRATKYRGRWRPFSPNYSKDVSAYDAVPSGHLMAATSTLTVIDSNYPEYRSVIRPVGFTLLTLLSFQMVNIGVHWVSDYPLGLAFGYVFGKVASTHGKTNQEKEPDITSLSDWRFLPLYTSDENGRAMGGVALFDF</sequence>
<dbReference type="Proteomes" id="UP001302274">
    <property type="component" value="Unassembled WGS sequence"/>
</dbReference>
<dbReference type="CDD" id="cd01610">
    <property type="entry name" value="PAP2_like"/>
    <property type="match status" value="1"/>
</dbReference>
<dbReference type="EMBL" id="JAYGJQ010000001">
    <property type="protein sequence ID" value="MEA9356264.1"/>
    <property type="molecule type" value="Genomic_DNA"/>
</dbReference>
<proteinExistence type="predicted"/>
<accession>A0ABU5VV76</accession>
<feature type="domain" description="Phosphatidic acid phosphatase type 2/haloperoxidase" evidence="2">
    <location>
        <begin position="152"/>
        <end position="269"/>
    </location>
</feature>
<feature type="signal peptide" evidence="1">
    <location>
        <begin position="1"/>
        <end position="17"/>
    </location>
</feature>
<dbReference type="SUPFAM" id="SSF48317">
    <property type="entry name" value="Acid phosphatase/Vanadium-dependent haloperoxidase"/>
    <property type="match status" value="1"/>
</dbReference>
<evidence type="ECO:0000313" key="3">
    <source>
        <dbReference type="EMBL" id="MEA9356264.1"/>
    </source>
</evidence>
<organism evidence="3 4">
    <name type="scientific">Bacteriovorax antarcticus</name>
    <dbReference type="NCBI Taxonomy" id="3088717"/>
    <lineage>
        <taxon>Bacteria</taxon>
        <taxon>Pseudomonadati</taxon>
        <taxon>Bdellovibrionota</taxon>
        <taxon>Bacteriovoracia</taxon>
        <taxon>Bacteriovoracales</taxon>
        <taxon>Bacteriovoracaceae</taxon>
        <taxon>Bacteriovorax</taxon>
    </lineage>
</organism>
<keyword evidence="1" id="KW-0732">Signal</keyword>
<keyword evidence="4" id="KW-1185">Reference proteome</keyword>
<reference evidence="3 4" key="1">
    <citation type="submission" date="2023-11" db="EMBL/GenBank/DDBJ databases">
        <title>A Novel Polar Bacteriovorax (B. antarcticus) Isolated from the Biocrust in Antarctica.</title>
        <authorList>
            <person name="Mun W."/>
            <person name="Choi S.Y."/>
            <person name="Mitchell R.J."/>
        </authorList>
    </citation>
    <scope>NUCLEOTIDE SEQUENCE [LARGE SCALE GENOMIC DNA]</scope>
    <source>
        <strain evidence="3 4">PP10</strain>
    </source>
</reference>
<dbReference type="Gene3D" id="1.20.144.10">
    <property type="entry name" value="Phosphatidic acid phosphatase type 2/haloperoxidase"/>
    <property type="match status" value="1"/>
</dbReference>
<comment type="caution">
    <text evidence="3">The sequence shown here is derived from an EMBL/GenBank/DDBJ whole genome shotgun (WGS) entry which is preliminary data.</text>
</comment>
<protein>
    <submittedName>
        <fullName evidence="3">Phosphatase PAP2 family protein</fullName>
    </submittedName>
</protein>
<evidence type="ECO:0000313" key="4">
    <source>
        <dbReference type="Proteomes" id="UP001302274"/>
    </source>
</evidence>
<gene>
    <name evidence="3" type="ORF">SHI21_08625</name>
</gene>
<evidence type="ECO:0000259" key="2">
    <source>
        <dbReference type="Pfam" id="PF01569"/>
    </source>
</evidence>
<dbReference type="RefSeq" id="WP_323575951.1">
    <property type="nucleotide sequence ID" value="NZ_JAYGJQ010000001.1"/>
</dbReference>
<dbReference type="InterPro" id="IPR000326">
    <property type="entry name" value="PAP2/HPO"/>
</dbReference>
<evidence type="ECO:0000256" key="1">
    <source>
        <dbReference type="SAM" id="SignalP"/>
    </source>
</evidence>